<name>A0A9P4IF36_9PEZI</name>
<dbReference type="AlphaFoldDB" id="A0A9P4IF36"/>
<dbReference type="PANTHER" id="PTHR17985:SF8">
    <property type="entry name" value="TRANSPORT AND GOLGI ORGANIZATION PROTEIN 2 HOMOLOG"/>
    <property type="match status" value="1"/>
</dbReference>
<accession>A0A9P4IF36</accession>
<protein>
    <submittedName>
        <fullName evidence="2">DUF833 domain protein</fullName>
    </submittedName>
</protein>
<gene>
    <name evidence="2" type="ORF">NA57DRAFT_77609</name>
</gene>
<dbReference type="PANTHER" id="PTHR17985">
    <property type="entry name" value="SER/THR-RICH PROTEIN T10 IN DGCR REGION"/>
    <property type="match status" value="1"/>
</dbReference>
<evidence type="ECO:0000313" key="3">
    <source>
        <dbReference type="Proteomes" id="UP000799772"/>
    </source>
</evidence>
<evidence type="ECO:0000256" key="1">
    <source>
        <dbReference type="SAM" id="MobiDB-lite"/>
    </source>
</evidence>
<comment type="caution">
    <text evidence="2">The sequence shown here is derived from an EMBL/GenBank/DDBJ whole genome shotgun (WGS) entry which is preliminary data.</text>
</comment>
<dbReference type="GO" id="GO:0007030">
    <property type="term" value="P:Golgi organization"/>
    <property type="evidence" value="ECO:0007669"/>
    <property type="project" value="TreeGrafter"/>
</dbReference>
<reference evidence="2" key="1">
    <citation type="journal article" date="2020" name="Stud. Mycol.">
        <title>101 Dothideomycetes genomes: a test case for predicting lifestyles and emergence of pathogens.</title>
        <authorList>
            <person name="Haridas S."/>
            <person name="Albert R."/>
            <person name="Binder M."/>
            <person name="Bloem J."/>
            <person name="Labutti K."/>
            <person name="Salamov A."/>
            <person name="Andreopoulos B."/>
            <person name="Baker S."/>
            <person name="Barry K."/>
            <person name="Bills G."/>
            <person name="Bluhm B."/>
            <person name="Cannon C."/>
            <person name="Castanera R."/>
            <person name="Culley D."/>
            <person name="Daum C."/>
            <person name="Ezra D."/>
            <person name="Gonzalez J."/>
            <person name="Henrissat B."/>
            <person name="Kuo A."/>
            <person name="Liang C."/>
            <person name="Lipzen A."/>
            <person name="Lutzoni F."/>
            <person name="Magnuson J."/>
            <person name="Mondo S."/>
            <person name="Nolan M."/>
            <person name="Ohm R."/>
            <person name="Pangilinan J."/>
            <person name="Park H.-J."/>
            <person name="Ramirez L."/>
            <person name="Alfaro M."/>
            <person name="Sun H."/>
            <person name="Tritt A."/>
            <person name="Yoshinaga Y."/>
            <person name="Zwiers L.-H."/>
            <person name="Turgeon B."/>
            <person name="Goodwin S."/>
            <person name="Spatafora J."/>
            <person name="Crous P."/>
            <person name="Grigoriev I."/>
        </authorList>
    </citation>
    <scope>NUCLEOTIDE SEQUENCE</scope>
    <source>
        <strain evidence="2">CBS 133067</strain>
    </source>
</reference>
<evidence type="ECO:0000313" key="2">
    <source>
        <dbReference type="EMBL" id="KAF2097352.1"/>
    </source>
</evidence>
<feature type="region of interest" description="Disordered" evidence="1">
    <location>
        <begin position="260"/>
        <end position="293"/>
    </location>
</feature>
<dbReference type="EMBL" id="ML978128">
    <property type="protein sequence ID" value="KAF2097352.1"/>
    <property type="molecule type" value="Genomic_DNA"/>
</dbReference>
<dbReference type="Proteomes" id="UP000799772">
    <property type="component" value="Unassembled WGS sequence"/>
</dbReference>
<dbReference type="OrthoDB" id="191601at2759"/>
<dbReference type="Pfam" id="PF05742">
    <property type="entry name" value="TANGO2"/>
    <property type="match status" value="1"/>
</dbReference>
<feature type="compositionally biased region" description="Polar residues" evidence="1">
    <location>
        <begin position="282"/>
        <end position="293"/>
    </location>
</feature>
<organism evidence="2 3">
    <name type="scientific">Rhizodiscina lignyota</name>
    <dbReference type="NCBI Taxonomy" id="1504668"/>
    <lineage>
        <taxon>Eukaryota</taxon>
        <taxon>Fungi</taxon>
        <taxon>Dikarya</taxon>
        <taxon>Ascomycota</taxon>
        <taxon>Pezizomycotina</taxon>
        <taxon>Dothideomycetes</taxon>
        <taxon>Pleosporomycetidae</taxon>
        <taxon>Aulographales</taxon>
        <taxon>Rhizodiscinaceae</taxon>
        <taxon>Rhizodiscina</taxon>
    </lineage>
</organism>
<proteinExistence type="predicted"/>
<dbReference type="InterPro" id="IPR008551">
    <property type="entry name" value="TANGO2"/>
</dbReference>
<dbReference type="GO" id="GO:0009306">
    <property type="term" value="P:protein secretion"/>
    <property type="evidence" value="ECO:0007669"/>
    <property type="project" value="TreeGrafter"/>
</dbReference>
<dbReference type="GO" id="GO:0005794">
    <property type="term" value="C:Golgi apparatus"/>
    <property type="evidence" value="ECO:0007669"/>
    <property type="project" value="TreeGrafter"/>
</dbReference>
<keyword evidence="3" id="KW-1185">Reference proteome</keyword>
<sequence>MCIAIITTSHPKYPFILISNRDEYLCRPTSPAAYWDPPHNHILSGRDMERPAHGTWLGITKGGRIACLTNFHEEDAKVVKGAVSRGVIIKNWLTTDEKPEEWAKRLVEDGELEGVGGFTLMYGKLGELGIWDKKSAENGHVNGEGKRPSGLAILSNRTTVGSALPYIAGKANQTIAVSNAPFGDRTWRKVIDGEALLETAIKQSVDAQEDEDRLISRLLKVLSTDAMPAYDGSEEWKAYTRKMQKSVFVRSFPLQGPSSGISGVATPLRTDSPLKGSETEQENPNVPDTSTKAGLYGTQKQTVILADNEGKVTYFERTLFDQDVNPVPKGLGDRKYEFKIEDWE</sequence>